<organism evidence="1">
    <name type="scientific">Hexamita inflata</name>
    <dbReference type="NCBI Taxonomy" id="28002"/>
    <lineage>
        <taxon>Eukaryota</taxon>
        <taxon>Metamonada</taxon>
        <taxon>Diplomonadida</taxon>
        <taxon>Hexamitidae</taxon>
        <taxon>Hexamitinae</taxon>
        <taxon>Hexamita</taxon>
    </lineage>
</organism>
<evidence type="ECO:0000313" key="3">
    <source>
        <dbReference type="Proteomes" id="UP001642409"/>
    </source>
</evidence>
<protein>
    <submittedName>
        <fullName evidence="2">Hypothetical_protein</fullName>
    </submittedName>
</protein>
<dbReference type="AlphaFoldDB" id="A0AA86PV86"/>
<reference evidence="1" key="1">
    <citation type="submission" date="2023-06" db="EMBL/GenBank/DDBJ databases">
        <authorList>
            <person name="Kurt Z."/>
        </authorList>
    </citation>
    <scope>NUCLEOTIDE SEQUENCE</scope>
</reference>
<comment type="caution">
    <text evidence="1">The sequence shown here is derived from an EMBL/GenBank/DDBJ whole genome shotgun (WGS) entry which is preliminary data.</text>
</comment>
<sequence>MNTLVVMIINTRTALPLTISGRQMLSYSATTDVNMTDSYVEIIPNPAVAVLSYCLTSSLRLTKYNQSDQSMISKDWCQKQTARPETQRARGATNYATRACAQPACCKPMASL</sequence>
<evidence type="ECO:0000313" key="1">
    <source>
        <dbReference type="EMBL" id="CAI9944208.1"/>
    </source>
</evidence>
<dbReference type="EMBL" id="CATOUU010000722">
    <property type="protein sequence ID" value="CAI9944208.1"/>
    <property type="molecule type" value="Genomic_DNA"/>
</dbReference>
<accession>A0AA86PV86</accession>
<proteinExistence type="predicted"/>
<evidence type="ECO:0000313" key="2">
    <source>
        <dbReference type="EMBL" id="CAL6042503.1"/>
    </source>
</evidence>
<name>A0AA86PV86_9EUKA</name>
<reference evidence="2 3" key="2">
    <citation type="submission" date="2024-07" db="EMBL/GenBank/DDBJ databases">
        <authorList>
            <person name="Akdeniz Z."/>
        </authorList>
    </citation>
    <scope>NUCLEOTIDE SEQUENCE [LARGE SCALE GENOMIC DNA]</scope>
</reference>
<dbReference type="Proteomes" id="UP001642409">
    <property type="component" value="Unassembled WGS sequence"/>
</dbReference>
<gene>
    <name evidence="1" type="ORF">HINF_LOCUS31853</name>
    <name evidence="2" type="ORF">HINF_LOCUS39621</name>
</gene>
<dbReference type="EMBL" id="CAXDID020000154">
    <property type="protein sequence ID" value="CAL6042503.1"/>
    <property type="molecule type" value="Genomic_DNA"/>
</dbReference>
<keyword evidence="3" id="KW-1185">Reference proteome</keyword>